<dbReference type="Pfam" id="PF01590">
    <property type="entry name" value="GAF"/>
    <property type="match status" value="1"/>
</dbReference>
<dbReference type="SUPFAM" id="SSF55781">
    <property type="entry name" value="GAF domain-like"/>
    <property type="match status" value="1"/>
</dbReference>
<evidence type="ECO:0000313" key="2">
    <source>
        <dbReference type="EMBL" id="PRQ02169.1"/>
    </source>
</evidence>
<dbReference type="OrthoDB" id="9787707at2"/>
<dbReference type="SMART" id="SM00065">
    <property type="entry name" value="GAF"/>
    <property type="match status" value="1"/>
</dbReference>
<proteinExistence type="predicted"/>
<evidence type="ECO:0000313" key="3">
    <source>
        <dbReference type="Proteomes" id="UP000237968"/>
    </source>
</evidence>
<dbReference type="Proteomes" id="UP000237968">
    <property type="component" value="Unassembled WGS sequence"/>
</dbReference>
<dbReference type="RefSeq" id="WP_106392022.1">
    <property type="nucleotide sequence ID" value="NZ_PVNK01000127.1"/>
</dbReference>
<sequence length="234" mass="26210">MSVHEHEDERLAALREYAILDAEPEARFDDVAKLAGAALDMPIAQVSLVDEYRQWPLASVGVERDEIRRQHAFCSWAILDDELLVIDDPTADARFKASPLVTGPTHARFYAGAPLIASSGHRLGTVCVIDREPRTLSPRQAEILRTLARQVVDLLDLRLASRQLDGALVSIRAMATLIPICSHCRKVRDDENRWSTLERLVQAKTGSRFTHGICPDCVREHYPDAAEDLLRQGR</sequence>
<reference evidence="2 3" key="1">
    <citation type="submission" date="2018-03" db="EMBL/GenBank/DDBJ databases">
        <title>Draft Genome Sequences of the Obligatory Marine Myxobacteria Enhygromyxa salina SWB005.</title>
        <authorList>
            <person name="Poehlein A."/>
            <person name="Moghaddam J.A."/>
            <person name="Harms H."/>
            <person name="Alanjari M."/>
            <person name="Koenig G.M."/>
            <person name="Daniel R."/>
            <person name="Schaeberle T.F."/>
        </authorList>
    </citation>
    <scope>NUCLEOTIDE SEQUENCE [LARGE SCALE GENOMIC DNA]</scope>
    <source>
        <strain evidence="2 3">SWB005</strain>
    </source>
</reference>
<organism evidence="2 3">
    <name type="scientific">Enhygromyxa salina</name>
    <dbReference type="NCBI Taxonomy" id="215803"/>
    <lineage>
        <taxon>Bacteria</taxon>
        <taxon>Pseudomonadati</taxon>
        <taxon>Myxococcota</taxon>
        <taxon>Polyangia</taxon>
        <taxon>Nannocystales</taxon>
        <taxon>Nannocystaceae</taxon>
        <taxon>Enhygromyxa</taxon>
    </lineage>
</organism>
<evidence type="ECO:0000259" key="1">
    <source>
        <dbReference type="SMART" id="SM00065"/>
    </source>
</evidence>
<feature type="domain" description="GAF" evidence="1">
    <location>
        <begin position="23"/>
        <end position="165"/>
    </location>
</feature>
<dbReference type="InterPro" id="IPR003018">
    <property type="entry name" value="GAF"/>
</dbReference>
<gene>
    <name evidence="2" type="ORF">ENSA5_26280</name>
</gene>
<dbReference type="AlphaFoldDB" id="A0A2S9YAP1"/>
<protein>
    <submittedName>
        <fullName evidence="2">GAF domain protein</fullName>
    </submittedName>
</protein>
<dbReference type="InterPro" id="IPR029016">
    <property type="entry name" value="GAF-like_dom_sf"/>
</dbReference>
<dbReference type="PANTHER" id="PTHR43102">
    <property type="entry name" value="SLR1143 PROTEIN"/>
    <property type="match status" value="1"/>
</dbReference>
<keyword evidence="3" id="KW-1185">Reference proteome</keyword>
<dbReference type="PANTHER" id="PTHR43102:SF2">
    <property type="entry name" value="GAF DOMAIN-CONTAINING PROTEIN"/>
    <property type="match status" value="1"/>
</dbReference>
<dbReference type="Gene3D" id="3.30.450.40">
    <property type="match status" value="1"/>
</dbReference>
<accession>A0A2S9YAP1</accession>
<dbReference type="EMBL" id="PVNK01000127">
    <property type="protein sequence ID" value="PRQ02169.1"/>
    <property type="molecule type" value="Genomic_DNA"/>
</dbReference>
<comment type="caution">
    <text evidence="2">The sequence shown here is derived from an EMBL/GenBank/DDBJ whole genome shotgun (WGS) entry which is preliminary data.</text>
</comment>
<name>A0A2S9YAP1_9BACT</name>